<dbReference type="Gene3D" id="3.40.250.10">
    <property type="entry name" value="Rhodanese-like domain"/>
    <property type="match status" value="1"/>
</dbReference>
<organism evidence="9 10">
    <name type="scientific">Vibrio mangrovi</name>
    <dbReference type="NCBI Taxonomy" id="474394"/>
    <lineage>
        <taxon>Bacteria</taxon>
        <taxon>Pseudomonadati</taxon>
        <taxon>Pseudomonadota</taxon>
        <taxon>Gammaproteobacteria</taxon>
        <taxon>Vibrionales</taxon>
        <taxon>Vibrionaceae</taxon>
        <taxon>Vibrio</taxon>
    </lineage>
</organism>
<dbReference type="Proteomes" id="UP000196125">
    <property type="component" value="Unassembled WGS sequence"/>
</dbReference>
<dbReference type="OrthoDB" id="9800167at2"/>
<dbReference type="InterPro" id="IPR050260">
    <property type="entry name" value="FAD-bd_OxRdtase"/>
</dbReference>
<dbReference type="PANTHER" id="PTHR43429">
    <property type="entry name" value="PYRIDINE NUCLEOTIDE-DISULFIDE OXIDOREDUCTASE DOMAIN-CONTAINING"/>
    <property type="match status" value="1"/>
</dbReference>
<dbReference type="CDD" id="cd01524">
    <property type="entry name" value="RHOD_Pyr_redox"/>
    <property type="match status" value="1"/>
</dbReference>
<evidence type="ECO:0000256" key="4">
    <source>
        <dbReference type="ARBA" id="ARBA00022827"/>
    </source>
</evidence>
<evidence type="ECO:0000313" key="9">
    <source>
        <dbReference type="EMBL" id="SMS00814.1"/>
    </source>
</evidence>
<evidence type="ECO:0000313" key="8">
    <source>
        <dbReference type="EMBL" id="MDW6004526.1"/>
    </source>
</evidence>
<dbReference type="SMART" id="SM00450">
    <property type="entry name" value="RHOD"/>
    <property type="match status" value="1"/>
</dbReference>
<dbReference type="SUPFAM" id="SSF55424">
    <property type="entry name" value="FAD/NAD-linked reductases, dimerisation (C-terminal) domain"/>
    <property type="match status" value="1"/>
</dbReference>
<dbReference type="PANTHER" id="PTHR43429:SF1">
    <property type="entry name" value="NAD(P)H SULFUR OXIDOREDUCTASE (COA-DEPENDENT)"/>
    <property type="match status" value="1"/>
</dbReference>
<dbReference type="InterPro" id="IPR004099">
    <property type="entry name" value="Pyr_nucl-diS_OxRdtase_dimer"/>
</dbReference>
<dbReference type="PROSITE" id="PS50206">
    <property type="entry name" value="RHODANESE_3"/>
    <property type="match status" value="1"/>
</dbReference>
<dbReference type="Pfam" id="PF02852">
    <property type="entry name" value="Pyr_redox_dim"/>
    <property type="match status" value="1"/>
</dbReference>
<reference evidence="9 10" key="1">
    <citation type="submission" date="2017-05" db="EMBL/GenBank/DDBJ databases">
        <authorList>
            <person name="Song R."/>
            <person name="Chenine A.L."/>
            <person name="Ruprecht R.M."/>
        </authorList>
    </citation>
    <scope>NUCLEOTIDE SEQUENCE [LARGE SCALE GENOMIC DNA]</scope>
    <source>
        <strain evidence="9 10">CECT 7927</strain>
    </source>
</reference>
<dbReference type="InterPro" id="IPR023753">
    <property type="entry name" value="FAD/NAD-binding_dom"/>
</dbReference>
<reference evidence="8 11" key="2">
    <citation type="submission" date="2023-11" db="EMBL/GenBank/DDBJ databases">
        <title>Plant-associative lifestyle of Vibrio porteresiae and its evolutionary dynamics.</title>
        <authorList>
            <person name="Rameshkumar N."/>
            <person name="Kirti K."/>
        </authorList>
    </citation>
    <scope>NUCLEOTIDE SEQUENCE [LARGE SCALE GENOMIC DNA]</scope>
    <source>
        <strain evidence="8 11">MSSRF38</strain>
    </source>
</reference>
<dbReference type="PRINTS" id="PR00411">
    <property type="entry name" value="PNDRDTASEI"/>
</dbReference>
<comment type="similarity">
    <text evidence="2">Belongs to the class-III pyridine nucleotide-disulfide oxidoreductase family.</text>
</comment>
<evidence type="ECO:0000256" key="2">
    <source>
        <dbReference type="ARBA" id="ARBA00009130"/>
    </source>
</evidence>
<dbReference type="InterPro" id="IPR036188">
    <property type="entry name" value="FAD/NAD-bd_sf"/>
</dbReference>
<dbReference type="GO" id="GO:0050451">
    <property type="term" value="F:CoA-disulfide reductase (NADPH) activity"/>
    <property type="evidence" value="ECO:0007669"/>
    <property type="project" value="UniProtKB-EC"/>
</dbReference>
<dbReference type="InterPro" id="IPR016156">
    <property type="entry name" value="FAD/NAD-linked_Rdtase_dimer_sf"/>
</dbReference>
<dbReference type="Proteomes" id="UP001283366">
    <property type="component" value="Unassembled WGS sequence"/>
</dbReference>
<sequence>MTKIVIIGGVAGGASAAARARRLSEEAQILMFERGPFVSFANCGLPYHIGGEITERSKLLLQTPESFLARFNVDVRVMSEVTHIDRQEKTVTIKNLTDGSEYQESYDFLLLSPGASPVIPPIEGINNPLTHSLRNIPDMDKILETIATNRPDHATVVGGGFIGLEMVEAFHRLGIPTTLLEMADQVMTPVDREMAGFAHAEIRNQGIDLRLGTALKSVQYAPTTSIASENSGEDEVHQHIQGELTLTLSNDEQLTTELLIMAIGVRPEIKLAQEAGLQIGALGGIVTNPAMQTSDPSIYAVGDAVEEQDFVTGKPTIVPLAGPANRQGRMAADNMLGRNETYQGTQGTAICKIFDLAVASTGKNEKQLQRDGIAYEKVYVHTASHASYYPGAEIVSFKMLFDPQSGKIFGAQAVGKDGIDKRIDVMAVAQRAGMTVEQLQHLELTYAPPYGSAKDVINQAAFVATNLIKGDAVAIHYDEIDNLSEDQILLDVRNPGELKNGYLEGAVNIPVDQLRQRMNELPKDKEIIIYCQVGLRGNVAYRQLVNNGYKARNLLGGYRTYMFANK</sequence>
<dbReference type="Pfam" id="PF07992">
    <property type="entry name" value="Pyr_redox_2"/>
    <property type="match status" value="1"/>
</dbReference>
<evidence type="ECO:0000256" key="5">
    <source>
        <dbReference type="ARBA" id="ARBA00023002"/>
    </source>
</evidence>
<dbReference type="EMBL" id="FXXI01000003">
    <property type="protein sequence ID" value="SMS00814.1"/>
    <property type="molecule type" value="Genomic_DNA"/>
</dbReference>
<dbReference type="InterPro" id="IPR036873">
    <property type="entry name" value="Rhodanese-like_dom_sf"/>
</dbReference>
<evidence type="ECO:0000259" key="7">
    <source>
        <dbReference type="PROSITE" id="PS50206"/>
    </source>
</evidence>
<evidence type="ECO:0000256" key="3">
    <source>
        <dbReference type="ARBA" id="ARBA00022630"/>
    </source>
</evidence>
<keyword evidence="3" id="KW-0285">Flavoprotein</keyword>
<dbReference type="SUPFAM" id="SSF51905">
    <property type="entry name" value="FAD/NAD(P)-binding domain"/>
    <property type="match status" value="2"/>
</dbReference>
<dbReference type="AlphaFoldDB" id="A0A1Y6IT56"/>
<evidence type="ECO:0000313" key="10">
    <source>
        <dbReference type="Proteomes" id="UP000196125"/>
    </source>
</evidence>
<proteinExistence type="inferred from homology"/>
<name>A0A1Y6IT56_9VIBR</name>
<dbReference type="InterPro" id="IPR001763">
    <property type="entry name" value="Rhodanese-like_dom"/>
</dbReference>
<evidence type="ECO:0000313" key="11">
    <source>
        <dbReference type="Proteomes" id="UP001283366"/>
    </source>
</evidence>
<accession>A0A1Y6IT56</accession>
<gene>
    <name evidence="9" type="primary">cdr</name>
    <name evidence="8" type="ORF">SBX37_16845</name>
    <name evidence="9" type="ORF">VIM7927_02085</name>
</gene>
<dbReference type="SUPFAM" id="SSF52821">
    <property type="entry name" value="Rhodanese/Cell cycle control phosphatase"/>
    <property type="match status" value="1"/>
</dbReference>
<dbReference type="RefSeq" id="WP_087480871.1">
    <property type="nucleotide sequence ID" value="NZ_AP024884.1"/>
</dbReference>
<evidence type="ECO:0000256" key="6">
    <source>
        <dbReference type="ARBA" id="ARBA00023284"/>
    </source>
</evidence>
<dbReference type="Gene3D" id="3.50.50.60">
    <property type="entry name" value="FAD/NAD(P)-binding domain"/>
    <property type="match status" value="2"/>
</dbReference>
<keyword evidence="5 9" id="KW-0560">Oxidoreductase</keyword>
<feature type="domain" description="Rhodanese" evidence="7">
    <location>
        <begin position="483"/>
        <end position="566"/>
    </location>
</feature>
<dbReference type="PRINTS" id="PR00368">
    <property type="entry name" value="FADPNR"/>
</dbReference>
<evidence type="ECO:0000256" key="1">
    <source>
        <dbReference type="ARBA" id="ARBA00001974"/>
    </source>
</evidence>
<keyword evidence="11" id="KW-1185">Reference proteome</keyword>
<comment type="cofactor">
    <cofactor evidence="1">
        <name>FAD</name>
        <dbReference type="ChEBI" id="CHEBI:57692"/>
    </cofactor>
</comment>
<keyword evidence="4" id="KW-0274">FAD</keyword>
<protein>
    <submittedName>
        <fullName evidence="9">Coenzyme A disulfide reductase</fullName>
        <ecNumber evidence="9">1.8.1.14</ecNumber>
    </submittedName>
    <submittedName>
        <fullName evidence="8">FAD-dependent oxidoreductase</fullName>
    </submittedName>
</protein>
<dbReference type="EMBL" id="JAWRCO010000002">
    <property type="protein sequence ID" value="MDW6004526.1"/>
    <property type="molecule type" value="Genomic_DNA"/>
</dbReference>
<dbReference type="EC" id="1.8.1.14" evidence="9"/>
<keyword evidence="6" id="KW-0676">Redox-active center</keyword>
<dbReference type="Pfam" id="PF00581">
    <property type="entry name" value="Rhodanese"/>
    <property type="match status" value="1"/>
</dbReference>